<evidence type="ECO:0000313" key="6">
    <source>
        <dbReference type="Proteomes" id="UP000612055"/>
    </source>
</evidence>
<dbReference type="AlphaFoldDB" id="A0A835XUZ4"/>
<dbReference type="OrthoDB" id="1693536at2759"/>
<feature type="domain" description="S1 motif" evidence="4">
    <location>
        <begin position="171"/>
        <end position="241"/>
    </location>
</feature>
<evidence type="ECO:0000313" key="5">
    <source>
        <dbReference type="EMBL" id="KAG2490177.1"/>
    </source>
</evidence>
<dbReference type="Proteomes" id="UP000612055">
    <property type="component" value="Unassembled WGS sequence"/>
</dbReference>
<dbReference type="GO" id="GO:0003729">
    <property type="term" value="F:mRNA binding"/>
    <property type="evidence" value="ECO:0007669"/>
    <property type="project" value="TreeGrafter"/>
</dbReference>
<dbReference type="Pfam" id="PF00575">
    <property type="entry name" value="S1"/>
    <property type="match status" value="2"/>
</dbReference>
<dbReference type="GO" id="GO:0006412">
    <property type="term" value="P:translation"/>
    <property type="evidence" value="ECO:0007669"/>
    <property type="project" value="TreeGrafter"/>
</dbReference>
<sequence>MLRDPQLVYGRAEEMAARWRRKQQQREQNITFRRSGGAEAGTVVEGTVLATTPAGGVLVSLGGGAATALIRKQEISNQYVESAVGLFSPGTTLRALVLPPRVGSARHDIFLSTKALEPSPGDMLRDPQLVYDRAEEMAEAWREKQEERRAQRYEERGRQHSFIHSSENQGRKLHEGAVVDVKPHGITMELTETRVKAMLSKDEISAGGVEAAGDVFKVVDKVRACLLRCDADTRSIWLTTKPLETVPGDMLRDPGRVYEQAGAVFETWLEKAPKQEDLVEGVVTGISDEGEVSVAVEGGYRGTVRSCWSFGWRGEEQELVPADEAGGTAAVSTDAVFTDAVFAGVSDPSAHRRPEDPCVTRLRAVVRVGDKIKAMILPRYYHHEISPLALPLSIICLQVTPGDFLRDPQLVYATAEEQAAKLRVQWQLDREERAEKRRAVEAVWERKEQARLAAIAAMKEGDLLEGRIHADSLFDEGRLHVALHGKLKKTKGTIERSETKFRALVITPDLDNGRVLLSTKDLEPTPGDMLRDPQLVYNRAVEMAARWRQKREAQAAGTQSDS</sequence>
<dbReference type="GO" id="GO:1990904">
    <property type="term" value="C:ribonucleoprotein complex"/>
    <property type="evidence" value="ECO:0007669"/>
    <property type="project" value="UniProtKB-KW"/>
</dbReference>
<accession>A0A835XUZ4</accession>
<dbReference type="SUPFAM" id="SSF50249">
    <property type="entry name" value="Nucleic acid-binding proteins"/>
    <property type="match status" value="2"/>
</dbReference>
<dbReference type="InterPro" id="IPR003029">
    <property type="entry name" value="S1_domain"/>
</dbReference>
<dbReference type="SMART" id="SM00316">
    <property type="entry name" value="S1"/>
    <property type="match status" value="2"/>
</dbReference>
<dbReference type="GO" id="GO:0003735">
    <property type="term" value="F:structural constituent of ribosome"/>
    <property type="evidence" value="ECO:0007669"/>
    <property type="project" value="TreeGrafter"/>
</dbReference>
<comment type="caution">
    <text evidence="5">The sequence shown here is derived from an EMBL/GenBank/DDBJ whole genome shotgun (WGS) entry which is preliminary data.</text>
</comment>
<keyword evidence="6" id="KW-1185">Reference proteome</keyword>
<organism evidence="5 6">
    <name type="scientific">Edaphochlamys debaryana</name>
    <dbReference type="NCBI Taxonomy" id="47281"/>
    <lineage>
        <taxon>Eukaryota</taxon>
        <taxon>Viridiplantae</taxon>
        <taxon>Chlorophyta</taxon>
        <taxon>core chlorophytes</taxon>
        <taxon>Chlorophyceae</taxon>
        <taxon>CS clade</taxon>
        <taxon>Chlamydomonadales</taxon>
        <taxon>Chlamydomonadales incertae sedis</taxon>
        <taxon>Edaphochlamys</taxon>
    </lineage>
</organism>
<dbReference type="GO" id="GO:0005840">
    <property type="term" value="C:ribosome"/>
    <property type="evidence" value="ECO:0007669"/>
    <property type="project" value="UniProtKB-KW"/>
</dbReference>
<dbReference type="Gene3D" id="2.40.50.140">
    <property type="entry name" value="Nucleic acid-binding proteins"/>
    <property type="match status" value="2"/>
</dbReference>
<dbReference type="InterPro" id="IPR012340">
    <property type="entry name" value="NA-bd_OB-fold"/>
</dbReference>
<dbReference type="EMBL" id="JAEHOE010000064">
    <property type="protein sequence ID" value="KAG2490177.1"/>
    <property type="molecule type" value="Genomic_DNA"/>
</dbReference>
<keyword evidence="3" id="KW-0687">Ribonucleoprotein</keyword>
<evidence type="ECO:0000259" key="4">
    <source>
        <dbReference type="PROSITE" id="PS50126"/>
    </source>
</evidence>
<dbReference type="PROSITE" id="PS50126">
    <property type="entry name" value="S1"/>
    <property type="match status" value="2"/>
</dbReference>
<comment type="similarity">
    <text evidence="1">Belongs to the bacterial ribosomal protein bS1 family.</text>
</comment>
<dbReference type="PANTHER" id="PTHR10724">
    <property type="entry name" value="30S RIBOSOMAL PROTEIN S1"/>
    <property type="match status" value="1"/>
</dbReference>
<dbReference type="InterPro" id="IPR050437">
    <property type="entry name" value="Ribos_protein_bS1-like"/>
</dbReference>
<proteinExistence type="inferred from homology"/>
<evidence type="ECO:0000256" key="1">
    <source>
        <dbReference type="ARBA" id="ARBA00006767"/>
    </source>
</evidence>
<evidence type="ECO:0000256" key="2">
    <source>
        <dbReference type="ARBA" id="ARBA00022980"/>
    </source>
</evidence>
<reference evidence="5" key="1">
    <citation type="journal article" date="2020" name="bioRxiv">
        <title>Comparative genomics of Chlamydomonas.</title>
        <authorList>
            <person name="Craig R.J."/>
            <person name="Hasan A.R."/>
            <person name="Ness R.W."/>
            <person name="Keightley P.D."/>
        </authorList>
    </citation>
    <scope>NUCLEOTIDE SEQUENCE</scope>
    <source>
        <strain evidence="5">CCAP 11/70</strain>
    </source>
</reference>
<gene>
    <name evidence="5" type="ORF">HYH03_011306</name>
</gene>
<feature type="domain" description="S1 motif" evidence="4">
    <location>
        <begin position="41"/>
        <end position="114"/>
    </location>
</feature>
<protein>
    <recommendedName>
        <fullName evidence="4">S1 motif domain-containing protein</fullName>
    </recommendedName>
</protein>
<dbReference type="PANTHER" id="PTHR10724:SF7">
    <property type="entry name" value="SMALL RIBOSOMAL SUBUNIT PROTEIN BS1C"/>
    <property type="match status" value="1"/>
</dbReference>
<keyword evidence="2" id="KW-0689">Ribosomal protein</keyword>
<evidence type="ECO:0000256" key="3">
    <source>
        <dbReference type="ARBA" id="ARBA00023274"/>
    </source>
</evidence>
<name>A0A835XUZ4_9CHLO</name>